<evidence type="ECO:0000259" key="11">
    <source>
        <dbReference type="Pfam" id="PF00156"/>
    </source>
</evidence>
<dbReference type="GO" id="GO:0004845">
    <property type="term" value="F:uracil phosphoribosyltransferase activity"/>
    <property type="evidence" value="ECO:0007669"/>
    <property type="project" value="UniProtKB-UniRule"/>
</dbReference>
<dbReference type="NCBIfam" id="NF003549">
    <property type="entry name" value="PRK05205.1-5"/>
    <property type="match status" value="1"/>
</dbReference>
<keyword evidence="6 10" id="KW-0804">Transcription</keyword>
<comment type="similarity">
    <text evidence="1 10">Belongs to the purine/pyrimidine phosphoribosyltransferase family. PyrR subfamily.</text>
</comment>
<comment type="function">
    <text evidence="8 10">Also displays a weak uracil phosphoribosyltransferase activity which is not physiologically significant.</text>
</comment>
<dbReference type="GO" id="GO:0003723">
    <property type="term" value="F:RNA binding"/>
    <property type="evidence" value="ECO:0007669"/>
    <property type="project" value="UniProtKB-UniRule"/>
</dbReference>
<dbReference type="PANTHER" id="PTHR11608">
    <property type="entry name" value="BIFUNCTIONAL PROTEIN PYRR"/>
    <property type="match status" value="1"/>
</dbReference>
<dbReference type="Proteomes" id="UP000215509">
    <property type="component" value="Unassembled WGS sequence"/>
</dbReference>
<evidence type="ECO:0000256" key="1">
    <source>
        <dbReference type="ARBA" id="ARBA00005565"/>
    </source>
</evidence>
<evidence type="ECO:0000256" key="5">
    <source>
        <dbReference type="ARBA" id="ARBA00023015"/>
    </source>
</evidence>
<dbReference type="PANTHER" id="PTHR11608:SF0">
    <property type="entry name" value="BIFUNCTIONAL PROTEIN PYRR"/>
    <property type="match status" value="1"/>
</dbReference>
<evidence type="ECO:0000256" key="9">
    <source>
        <dbReference type="ARBA" id="ARBA00063792"/>
    </source>
</evidence>
<feature type="short sequence motif" description="PRPP-binding" evidence="10">
    <location>
        <begin position="154"/>
        <end position="166"/>
    </location>
</feature>
<dbReference type="HAMAP" id="MF_01219">
    <property type="entry name" value="PyrR"/>
    <property type="match status" value="1"/>
</dbReference>
<keyword evidence="10" id="KW-0694">RNA-binding</keyword>
<name>A0A229URF5_9BACL</name>
<dbReference type="EMBL" id="NMQW01000017">
    <property type="protein sequence ID" value="OXM86022.1"/>
    <property type="molecule type" value="Genomic_DNA"/>
</dbReference>
<dbReference type="InterPro" id="IPR000836">
    <property type="entry name" value="PRTase_dom"/>
</dbReference>
<feature type="domain" description="Phosphoribosyltransferase" evidence="11">
    <location>
        <begin position="69"/>
        <end position="208"/>
    </location>
</feature>
<comment type="caution">
    <text evidence="12">The sequence shown here is derived from an EMBL/GenBank/DDBJ whole genome shotgun (WGS) entry which is preliminary data.</text>
</comment>
<comment type="subunit">
    <text evidence="9 10">Homodimer and homohexamer; in equilibrium.</text>
</comment>
<keyword evidence="5 10" id="KW-0805">Transcription regulation</keyword>
<comment type="function">
    <text evidence="7 10">Regulates transcriptional attenuation of the pyrimidine nucleotide (pyr) operon by binding in a uridine-dependent manner to specific sites on pyr mRNA. This disrupts an antiterminator hairpin in the RNA and favors formation of a downstream transcription terminator, leading to a reduced expression of downstream genes.</text>
</comment>
<dbReference type="OrthoDB" id="9802227at2"/>
<evidence type="ECO:0000256" key="3">
    <source>
        <dbReference type="ARBA" id="ARBA00022676"/>
    </source>
</evidence>
<dbReference type="EC" id="2.4.2.9" evidence="10"/>
<dbReference type="Gene3D" id="3.40.50.2020">
    <property type="match status" value="1"/>
</dbReference>
<keyword evidence="3 10" id="KW-0328">Glycosyltransferase</keyword>
<dbReference type="InterPro" id="IPR029057">
    <property type="entry name" value="PRTase-like"/>
</dbReference>
<keyword evidence="2 10" id="KW-0806">Transcription termination</keyword>
<dbReference type="InterPro" id="IPR023050">
    <property type="entry name" value="PyrR"/>
</dbReference>
<keyword evidence="13" id="KW-1185">Reference proteome</keyword>
<evidence type="ECO:0000256" key="4">
    <source>
        <dbReference type="ARBA" id="ARBA00022679"/>
    </source>
</evidence>
<proteinExistence type="inferred from homology"/>
<evidence type="ECO:0000256" key="8">
    <source>
        <dbReference type="ARBA" id="ARBA00056018"/>
    </source>
</evidence>
<reference evidence="12 13" key="1">
    <citation type="submission" date="2017-07" db="EMBL/GenBank/DDBJ databases">
        <title>Genome sequencing and assembly of Paenibacillus rigui.</title>
        <authorList>
            <person name="Mayilraj S."/>
        </authorList>
    </citation>
    <scope>NUCLEOTIDE SEQUENCE [LARGE SCALE GENOMIC DNA]</scope>
    <source>
        <strain evidence="12 13">JCM 16352</strain>
    </source>
</reference>
<dbReference type="CDD" id="cd06223">
    <property type="entry name" value="PRTases_typeI"/>
    <property type="match status" value="1"/>
</dbReference>
<evidence type="ECO:0000313" key="12">
    <source>
        <dbReference type="EMBL" id="OXM86022.1"/>
    </source>
</evidence>
<comment type="catalytic activity">
    <reaction evidence="10">
        <text>UMP + diphosphate = 5-phospho-alpha-D-ribose 1-diphosphate + uracil</text>
        <dbReference type="Rhea" id="RHEA:13017"/>
        <dbReference type="ChEBI" id="CHEBI:17568"/>
        <dbReference type="ChEBI" id="CHEBI:33019"/>
        <dbReference type="ChEBI" id="CHEBI:57865"/>
        <dbReference type="ChEBI" id="CHEBI:58017"/>
        <dbReference type="EC" id="2.4.2.9"/>
    </reaction>
</comment>
<dbReference type="GO" id="GO:0006353">
    <property type="term" value="P:DNA-templated transcription termination"/>
    <property type="evidence" value="ECO:0007669"/>
    <property type="project" value="UniProtKB-UniRule"/>
</dbReference>
<dbReference type="NCBIfam" id="NF003548">
    <property type="entry name" value="PRK05205.1-4"/>
    <property type="match status" value="1"/>
</dbReference>
<evidence type="ECO:0000256" key="6">
    <source>
        <dbReference type="ARBA" id="ARBA00023163"/>
    </source>
</evidence>
<protein>
    <recommendedName>
        <fullName evidence="10">Bifunctional protein PyrR</fullName>
    </recommendedName>
    <domain>
        <recommendedName>
            <fullName evidence="10">Pyrimidine operon regulatory protein</fullName>
        </recommendedName>
    </domain>
    <domain>
        <recommendedName>
            <fullName evidence="10">Uracil phosphoribosyltransferase</fullName>
            <shortName evidence="10">UPRTase</shortName>
            <ecNumber evidence="10">2.4.2.9</ecNumber>
        </recommendedName>
    </domain>
</protein>
<dbReference type="SUPFAM" id="SSF53271">
    <property type="entry name" value="PRTase-like"/>
    <property type="match status" value="1"/>
</dbReference>
<dbReference type="Pfam" id="PF00156">
    <property type="entry name" value="Pribosyltran"/>
    <property type="match status" value="1"/>
</dbReference>
<dbReference type="FunFam" id="3.40.50.2020:FF:000020">
    <property type="entry name" value="Bifunctional protein PyrR"/>
    <property type="match status" value="1"/>
</dbReference>
<accession>A0A229URF5</accession>
<evidence type="ECO:0000313" key="13">
    <source>
        <dbReference type="Proteomes" id="UP000215509"/>
    </source>
</evidence>
<evidence type="ECO:0000256" key="10">
    <source>
        <dbReference type="HAMAP-Rule" id="MF_01219"/>
    </source>
</evidence>
<dbReference type="InterPro" id="IPR050137">
    <property type="entry name" value="PyrR_bifunctional"/>
</dbReference>
<sequence length="238" mass="27213">MERTDSLDRSKSIAVDGELQGDTLLSVCPQTLPSGKVFCLSHYWSRRSKTLVQETEKEHEHVLMDETGMRRALTRIAHEILEKNKGFENCMLIGVRTRGIYLARRIAERIMEIENVPVPIGEIDVTRYRDDRSGRPEHTKEDAAPAMDIHNKKLILFDDVLYTGRTVRAAMDALMDLGRPQMIQLGVLVDRGHRELPIRPDYIGKNIPTSRLESIEVLLQEVDGMDQVVITQQRRQNG</sequence>
<keyword evidence="4 10" id="KW-0808">Transferase</keyword>
<organism evidence="12 13">
    <name type="scientific">Paenibacillus rigui</name>
    <dbReference type="NCBI Taxonomy" id="554312"/>
    <lineage>
        <taxon>Bacteria</taxon>
        <taxon>Bacillati</taxon>
        <taxon>Bacillota</taxon>
        <taxon>Bacilli</taxon>
        <taxon>Bacillales</taxon>
        <taxon>Paenibacillaceae</taxon>
        <taxon>Paenibacillus</taxon>
    </lineage>
</organism>
<evidence type="ECO:0000256" key="7">
    <source>
        <dbReference type="ARBA" id="ARBA00053556"/>
    </source>
</evidence>
<gene>
    <name evidence="10" type="primary">pyrR</name>
    <name evidence="12" type="ORF">CF651_12455</name>
</gene>
<evidence type="ECO:0000256" key="2">
    <source>
        <dbReference type="ARBA" id="ARBA00022472"/>
    </source>
</evidence>
<dbReference type="AlphaFoldDB" id="A0A229URF5"/>